<feature type="transmembrane region" description="Helical" evidence="10">
    <location>
        <begin position="203"/>
        <end position="223"/>
    </location>
</feature>
<evidence type="ECO:0000256" key="1">
    <source>
        <dbReference type="ARBA" id="ARBA00004141"/>
    </source>
</evidence>
<evidence type="ECO:0000313" key="13">
    <source>
        <dbReference type="Proteomes" id="UP001311915"/>
    </source>
</evidence>
<feature type="transmembrane region" description="Helical" evidence="10">
    <location>
        <begin position="235"/>
        <end position="254"/>
    </location>
</feature>
<feature type="transmembrane region" description="Helical" evidence="10">
    <location>
        <begin position="170"/>
        <end position="191"/>
    </location>
</feature>
<evidence type="ECO:0000313" key="12">
    <source>
        <dbReference type="EMBL" id="KAK4731420.1"/>
    </source>
</evidence>
<evidence type="ECO:0000256" key="10">
    <source>
        <dbReference type="SAM" id="Phobius"/>
    </source>
</evidence>
<evidence type="ECO:0000256" key="4">
    <source>
        <dbReference type="ARBA" id="ARBA00022692"/>
    </source>
</evidence>
<sequence length="332" mass="36538">MSKLNLTEDPYLISKGLVLCRGIHPPHTFGIFSGENPFKFSFSLVLLEISTIIAISRFIRYLLKPLHQPRIISELLGGVIIGPSVLSRIKGFRNFIFPDTADYVLKNIGLIGFMYFLFISGVKTDLIQIKKVGKKQWYIAIFGVSIPMLCSLFIGLALQKSMEKELAKASSMLGVTSEFAITAFPVIYPIIKELNLLSSEIGRMSLSTALISDIIGIQFVVVFEAAKQGEHKSMAALWFLIYSFFIGASIFGGVRQIMRWIIKATPEGKSVEQIYVVLILLGVLLTGFLCDLGGIAVANGPLWLGLAIPDGPQNKIPNTKDKEIAGSHLVLI</sequence>
<dbReference type="Gene3D" id="1.20.1530.20">
    <property type="match status" value="1"/>
</dbReference>
<dbReference type="EMBL" id="JAWPEI010000003">
    <property type="protein sequence ID" value="KAK4731420.1"/>
    <property type="molecule type" value="Genomic_DNA"/>
</dbReference>
<feature type="transmembrane region" description="Helical" evidence="10">
    <location>
        <begin position="40"/>
        <end position="59"/>
    </location>
</feature>
<proteinExistence type="inferred from homology"/>
<accession>A0AAV9M3H5</accession>
<keyword evidence="3" id="KW-0633">Potassium transport</keyword>
<comment type="subcellular location">
    <subcellularLocation>
        <location evidence="1">Membrane</location>
        <topology evidence="1">Multi-pass membrane protein</topology>
    </subcellularLocation>
</comment>
<protein>
    <recommendedName>
        <fullName evidence="11">Cation/H+ exchanger transmembrane domain-containing protein</fullName>
    </recommendedName>
</protein>
<keyword evidence="13" id="KW-1185">Reference proteome</keyword>
<keyword evidence="7" id="KW-0406">Ion transport</keyword>
<feature type="transmembrane region" description="Helical" evidence="10">
    <location>
        <begin position="138"/>
        <end position="158"/>
    </location>
</feature>
<organism evidence="12 13">
    <name type="scientific">Solanum pinnatisectum</name>
    <name type="common">tansyleaf nightshade</name>
    <dbReference type="NCBI Taxonomy" id="50273"/>
    <lineage>
        <taxon>Eukaryota</taxon>
        <taxon>Viridiplantae</taxon>
        <taxon>Streptophyta</taxon>
        <taxon>Embryophyta</taxon>
        <taxon>Tracheophyta</taxon>
        <taxon>Spermatophyta</taxon>
        <taxon>Magnoliopsida</taxon>
        <taxon>eudicotyledons</taxon>
        <taxon>Gunneridae</taxon>
        <taxon>Pentapetalae</taxon>
        <taxon>asterids</taxon>
        <taxon>lamiids</taxon>
        <taxon>Solanales</taxon>
        <taxon>Solanaceae</taxon>
        <taxon>Solanoideae</taxon>
        <taxon>Solaneae</taxon>
        <taxon>Solanum</taxon>
    </lineage>
</organism>
<dbReference type="PANTHER" id="PTHR32468:SF109">
    <property type="entry name" value="CATION_H(+) ANTIPORTER 24-RELATED"/>
    <property type="match status" value="1"/>
</dbReference>
<dbReference type="GO" id="GO:0006885">
    <property type="term" value="P:regulation of pH"/>
    <property type="evidence" value="ECO:0007669"/>
    <property type="project" value="TreeGrafter"/>
</dbReference>
<evidence type="ECO:0000256" key="5">
    <source>
        <dbReference type="ARBA" id="ARBA00022958"/>
    </source>
</evidence>
<dbReference type="GO" id="GO:0016020">
    <property type="term" value="C:membrane"/>
    <property type="evidence" value="ECO:0007669"/>
    <property type="project" value="UniProtKB-SubCell"/>
</dbReference>
<comment type="caution">
    <text evidence="12">The sequence shown here is derived from an EMBL/GenBank/DDBJ whole genome shotgun (WGS) entry which is preliminary data.</text>
</comment>
<dbReference type="GO" id="GO:0015297">
    <property type="term" value="F:antiporter activity"/>
    <property type="evidence" value="ECO:0007669"/>
    <property type="project" value="InterPro"/>
</dbReference>
<dbReference type="GO" id="GO:1902600">
    <property type="term" value="P:proton transmembrane transport"/>
    <property type="evidence" value="ECO:0007669"/>
    <property type="project" value="InterPro"/>
</dbReference>
<evidence type="ECO:0000256" key="3">
    <source>
        <dbReference type="ARBA" id="ARBA00022538"/>
    </source>
</evidence>
<dbReference type="Proteomes" id="UP001311915">
    <property type="component" value="Unassembled WGS sequence"/>
</dbReference>
<keyword evidence="5" id="KW-0630">Potassium</keyword>
<dbReference type="GO" id="GO:0006813">
    <property type="term" value="P:potassium ion transport"/>
    <property type="evidence" value="ECO:0007669"/>
    <property type="project" value="UniProtKB-KW"/>
</dbReference>
<evidence type="ECO:0000256" key="8">
    <source>
        <dbReference type="ARBA" id="ARBA00023136"/>
    </source>
</evidence>
<evidence type="ECO:0000256" key="9">
    <source>
        <dbReference type="ARBA" id="ARBA00038341"/>
    </source>
</evidence>
<dbReference type="InterPro" id="IPR050794">
    <property type="entry name" value="CPA2_transporter"/>
</dbReference>
<feature type="transmembrane region" description="Helical" evidence="10">
    <location>
        <begin position="274"/>
        <end position="297"/>
    </location>
</feature>
<evidence type="ECO:0000256" key="7">
    <source>
        <dbReference type="ARBA" id="ARBA00023065"/>
    </source>
</evidence>
<comment type="similarity">
    <text evidence="9">Belongs to the monovalent cation:proton antiporter 2 (CPA2) transporter (TC 2.A.37) family. CHX (TC 2.A.37.4) subfamily.</text>
</comment>
<dbReference type="InterPro" id="IPR038770">
    <property type="entry name" value="Na+/solute_symporter_sf"/>
</dbReference>
<dbReference type="AlphaFoldDB" id="A0AAV9M3H5"/>
<name>A0AAV9M3H5_9SOLN</name>
<gene>
    <name evidence="12" type="ORF">R3W88_024408</name>
</gene>
<keyword evidence="8 10" id="KW-0472">Membrane</keyword>
<evidence type="ECO:0000256" key="2">
    <source>
        <dbReference type="ARBA" id="ARBA00022448"/>
    </source>
</evidence>
<evidence type="ECO:0000259" key="11">
    <source>
        <dbReference type="Pfam" id="PF00999"/>
    </source>
</evidence>
<dbReference type="GO" id="GO:0012505">
    <property type="term" value="C:endomembrane system"/>
    <property type="evidence" value="ECO:0007669"/>
    <property type="project" value="TreeGrafter"/>
</dbReference>
<keyword evidence="2" id="KW-0813">Transport</keyword>
<dbReference type="PANTHER" id="PTHR32468">
    <property type="entry name" value="CATION/H + ANTIPORTER"/>
    <property type="match status" value="1"/>
</dbReference>
<dbReference type="Pfam" id="PF00999">
    <property type="entry name" value="Na_H_Exchanger"/>
    <property type="match status" value="1"/>
</dbReference>
<keyword evidence="4 10" id="KW-0812">Transmembrane</keyword>
<feature type="domain" description="Cation/H+ exchanger transmembrane" evidence="11">
    <location>
        <begin position="55"/>
        <end position="315"/>
    </location>
</feature>
<feature type="transmembrane region" description="Helical" evidence="10">
    <location>
        <begin position="109"/>
        <end position="126"/>
    </location>
</feature>
<reference evidence="12 13" key="1">
    <citation type="submission" date="2023-10" db="EMBL/GenBank/DDBJ databases">
        <title>Genome-Wide Identification Analysis in wild type Solanum Pinnatisectum Reveals Some Genes Defensing Phytophthora Infestans.</title>
        <authorList>
            <person name="Sun C."/>
        </authorList>
    </citation>
    <scope>NUCLEOTIDE SEQUENCE [LARGE SCALE GENOMIC DNA]</scope>
    <source>
        <strain evidence="12">LQN</strain>
        <tissue evidence="12">Leaf</tissue>
    </source>
</reference>
<dbReference type="InterPro" id="IPR006153">
    <property type="entry name" value="Cation/H_exchanger_TM"/>
</dbReference>
<keyword evidence="6 10" id="KW-1133">Transmembrane helix</keyword>
<evidence type="ECO:0000256" key="6">
    <source>
        <dbReference type="ARBA" id="ARBA00022989"/>
    </source>
</evidence>